<gene>
    <name evidence="1" type="ORF">C8D94_102189</name>
</gene>
<reference evidence="1 2" key="1">
    <citation type="submission" date="2018-07" db="EMBL/GenBank/DDBJ databases">
        <title>Genomic Encyclopedia of Type Strains, Phase IV (KMG-IV): sequencing the most valuable type-strain genomes for metagenomic binning, comparative biology and taxonomic classification.</title>
        <authorList>
            <person name="Goeker M."/>
        </authorList>
    </citation>
    <scope>NUCLEOTIDE SEQUENCE [LARGE SCALE GENOMIC DNA]</scope>
    <source>
        <strain evidence="1 2">DSM 101478</strain>
    </source>
</reference>
<evidence type="ECO:0000313" key="2">
    <source>
        <dbReference type="Proteomes" id="UP000255317"/>
    </source>
</evidence>
<dbReference type="AlphaFoldDB" id="A0A370QF67"/>
<organism evidence="1 2">
    <name type="scientific">Marinirhabdus gelatinilytica</name>
    <dbReference type="NCBI Taxonomy" id="1703343"/>
    <lineage>
        <taxon>Bacteria</taxon>
        <taxon>Pseudomonadati</taxon>
        <taxon>Bacteroidota</taxon>
        <taxon>Flavobacteriia</taxon>
        <taxon>Flavobacteriales</taxon>
        <taxon>Flavobacteriaceae</taxon>
    </lineage>
</organism>
<keyword evidence="2" id="KW-1185">Reference proteome</keyword>
<dbReference type="OrthoDB" id="797757at2"/>
<dbReference type="EMBL" id="QRAO01000002">
    <property type="protein sequence ID" value="RDK87011.1"/>
    <property type="molecule type" value="Genomic_DNA"/>
</dbReference>
<name>A0A370QF67_9FLAO</name>
<proteinExistence type="predicted"/>
<sequence length="125" mass="13894">MSDQDKKISLDTAKTWTAQWRSEESDYNSHNQCNAFLIPIQDLNGVLAEMGNPDDNSDACVRAYLGVDPTTNEEKLIIVGTEKDRSGVYRDLLPSNPSNAEGNVNSVWDFTKRCPPHCDDSSSLN</sequence>
<dbReference type="Proteomes" id="UP000255317">
    <property type="component" value="Unassembled WGS sequence"/>
</dbReference>
<comment type="caution">
    <text evidence="1">The sequence shown here is derived from an EMBL/GenBank/DDBJ whole genome shotgun (WGS) entry which is preliminary data.</text>
</comment>
<accession>A0A370QF67</accession>
<evidence type="ECO:0000313" key="1">
    <source>
        <dbReference type="EMBL" id="RDK87011.1"/>
    </source>
</evidence>
<dbReference type="RefSeq" id="WP_115123227.1">
    <property type="nucleotide sequence ID" value="NZ_QRAO01000002.1"/>
</dbReference>
<protein>
    <submittedName>
        <fullName evidence="1">Uncharacterized protein</fullName>
    </submittedName>
</protein>